<dbReference type="AlphaFoldDB" id="A0A1H2NPG5"/>
<evidence type="ECO:0000313" key="2">
    <source>
        <dbReference type="Proteomes" id="UP000198600"/>
    </source>
</evidence>
<dbReference type="OrthoDB" id="6956551at2"/>
<evidence type="ECO:0000313" key="1">
    <source>
        <dbReference type="EMBL" id="SDV07264.1"/>
    </source>
</evidence>
<protein>
    <submittedName>
        <fullName evidence="1">Uncharacterized conserved protein YceK</fullName>
    </submittedName>
</protein>
<reference evidence="2" key="1">
    <citation type="submission" date="2016-10" db="EMBL/GenBank/DDBJ databases">
        <authorList>
            <person name="Varghese N."/>
            <person name="Submissions S."/>
        </authorList>
    </citation>
    <scope>NUCLEOTIDE SEQUENCE [LARGE SCALE GENOMIC DNA]</scope>
    <source>
        <strain evidence="2">LMG 2223</strain>
    </source>
</reference>
<dbReference type="Proteomes" id="UP000198600">
    <property type="component" value="Chromosome I"/>
</dbReference>
<dbReference type="EMBL" id="LT629802">
    <property type="protein sequence ID" value="SDV07264.1"/>
    <property type="molecule type" value="Genomic_DNA"/>
</dbReference>
<dbReference type="RefSeq" id="WP_084380957.1">
    <property type="nucleotide sequence ID" value="NZ_LS483433.1"/>
</dbReference>
<dbReference type="InterPro" id="IPR010780">
    <property type="entry name" value="DUF1375"/>
</dbReference>
<proteinExistence type="predicted"/>
<dbReference type="Pfam" id="PF07119">
    <property type="entry name" value="DUF1375"/>
    <property type="match status" value="1"/>
</dbReference>
<keyword evidence="2" id="KW-1185">Reference proteome</keyword>
<accession>A0A1H2NPG5</accession>
<organism evidence="1 2">
    <name type="scientific">Pseudomonas mucidolens</name>
    <dbReference type="NCBI Taxonomy" id="46679"/>
    <lineage>
        <taxon>Bacteria</taxon>
        <taxon>Pseudomonadati</taxon>
        <taxon>Pseudomonadota</taxon>
        <taxon>Gammaproteobacteria</taxon>
        <taxon>Pseudomonadales</taxon>
        <taxon>Pseudomonadaceae</taxon>
        <taxon>Pseudomonas</taxon>
    </lineage>
</organism>
<name>A0A1H2NPG5_9PSED</name>
<gene>
    <name evidence="1" type="ORF">SAMN05216202_4293</name>
</gene>
<sequence>MLKMKLSLLISFFAMYLSGCGSFVTGISHGPTCPYQGVQLDVYAATDWATLKSTYGGILPLAIIDLPFSFVFDTFTLEKADGGDRCPRKF</sequence>